<dbReference type="GO" id="GO:0044550">
    <property type="term" value="P:secondary metabolite biosynthetic process"/>
    <property type="evidence" value="ECO:0007669"/>
    <property type="project" value="TreeGrafter"/>
</dbReference>
<dbReference type="Pfam" id="PF13193">
    <property type="entry name" value="AMP-binding_C"/>
    <property type="match status" value="3"/>
</dbReference>
<dbReference type="InterPro" id="IPR020845">
    <property type="entry name" value="AMP-binding_CS"/>
</dbReference>
<dbReference type="SUPFAM" id="SSF56801">
    <property type="entry name" value="Acetyl-CoA synthetase-like"/>
    <property type="match status" value="4"/>
</dbReference>
<dbReference type="InterPro" id="IPR042099">
    <property type="entry name" value="ANL_N_sf"/>
</dbReference>
<dbReference type="FunFam" id="3.40.50.12780:FF:000012">
    <property type="entry name" value="Non-ribosomal peptide synthetase"/>
    <property type="match status" value="3"/>
</dbReference>
<dbReference type="PROSITE" id="PS00012">
    <property type="entry name" value="PHOSPHOPANTETHEINE"/>
    <property type="match status" value="4"/>
</dbReference>
<dbReference type="NCBIfam" id="TIGR01733">
    <property type="entry name" value="AA-adenyl-dom"/>
    <property type="match status" value="4"/>
</dbReference>
<dbReference type="PANTHER" id="PTHR45527:SF14">
    <property type="entry name" value="PLIPASTATIN SYNTHASE SUBUNIT B"/>
    <property type="match status" value="1"/>
</dbReference>
<evidence type="ECO:0000313" key="5">
    <source>
        <dbReference type="Proteomes" id="UP000281028"/>
    </source>
</evidence>
<protein>
    <submittedName>
        <fullName evidence="4">Amino acid adenylation domain-containing protein</fullName>
    </submittedName>
</protein>
<dbReference type="PROSITE" id="PS50075">
    <property type="entry name" value="CARRIER"/>
    <property type="match status" value="4"/>
</dbReference>
<dbReference type="NCBIfam" id="NF003417">
    <property type="entry name" value="PRK04813.1"/>
    <property type="match status" value="4"/>
</dbReference>
<proteinExistence type="predicted"/>
<dbReference type="InterPro" id="IPR006162">
    <property type="entry name" value="Ppantetheine_attach_site"/>
</dbReference>
<dbReference type="InterPro" id="IPR036736">
    <property type="entry name" value="ACP-like_sf"/>
</dbReference>
<dbReference type="InterPro" id="IPR001242">
    <property type="entry name" value="Condensation_dom"/>
</dbReference>
<dbReference type="InterPro" id="IPR045851">
    <property type="entry name" value="AMP-bd_C_sf"/>
</dbReference>
<dbReference type="GO" id="GO:0031177">
    <property type="term" value="F:phosphopantetheine binding"/>
    <property type="evidence" value="ECO:0007669"/>
    <property type="project" value="InterPro"/>
</dbReference>
<dbReference type="CDD" id="cd17643">
    <property type="entry name" value="A_NRPS_Cytc1-like"/>
    <property type="match status" value="2"/>
</dbReference>
<organism evidence="4 5">
    <name type="scientific">Chitinophaga solisilvae</name>
    <dbReference type="NCBI Taxonomy" id="1233460"/>
    <lineage>
        <taxon>Bacteria</taxon>
        <taxon>Pseudomonadati</taxon>
        <taxon>Bacteroidota</taxon>
        <taxon>Chitinophagia</taxon>
        <taxon>Chitinophagales</taxon>
        <taxon>Chitinophagaceae</taxon>
        <taxon>Chitinophaga</taxon>
    </lineage>
</organism>
<dbReference type="SUPFAM" id="SSF47336">
    <property type="entry name" value="ACP-like"/>
    <property type="match status" value="4"/>
</dbReference>
<dbReference type="CDD" id="cd19531">
    <property type="entry name" value="LCL_NRPS-like"/>
    <property type="match status" value="3"/>
</dbReference>
<dbReference type="InterPro" id="IPR000873">
    <property type="entry name" value="AMP-dep_synth/lig_dom"/>
</dbReference>
<dbReference type="FunFam" id="3.40.50.980:FF:000001">
    <property type="entry name" value="Non-ribosomal peptide synthetase"/>
    <property type="match status" value="4"/>
</dbReference>
<gene>
    <name evidence="4" type="ORF">ECE50_010235</name>
</gene>
<dbReference type="InterPro" id="IPR025110">
    <property type="entry name" value="AMP-bd_C"/>
</dbReference>
<dbReference type="Gene3D" id="2.30.38.10">
    <property type="entry name" value="Luciferase, Domain 3"/>
    <property type="match status" value="3"/>
</dbReference>
<keyword evidence="5" id="KW-1185">Reference proteome</keyword>
<dbReference type="Pfam" id="PF00501">
    <property type="entry name" value="AMP-binding"/>
    <property type="match status" value="4"/>
</dbReference>
<dbReference type="InterPro" id="IPR010071">
    <property type="entry name" value="AA_adenyl_dom"/>
</dbReference>
<dbReference type="EMBL" id="RIAR02000001">
    <property type="protein sequence ID" value="NSL87208.1"/>
    <property type="molecule type" value="Genomic_DNA"/>
</dbReference>
<evidence type="ECO:0000256" key="2">
    <source>
        <dbReference type="ARBA" id="ARBA00022450"/>
    </source>
</evidence>
<dbReference type="PANTHER" id="PTHR45527">
    <property type="entry name" value="NONRIBOSOMAL PEPTIDE SYNTHETASE"/>
    <property type="match status" value="1"/>
</dbReference>
<reference evidence="4" key="1">
    <citation type="submission" date="2020-05" db="EMBL/GenBank/DDBJ databases">
        <title>Chitinophaga laudate sp. nov., isolated from a tropical peat swamp.</title>
        <authorList>
            <person name="Goh C.B.S."/>
            <person name="Lee M.S."/>
            <person name="Parimannan S."/>
            <person name="Pasbakhsh P."/>
            <person name="Yule C.M."/>
            <person name="Rajandas H."/>
            <person name="Loke S."/>
            <person name="Croft L."/>
            <person name="Tan J.B.L."/>
        </authorList>
    </citation>
    <scope>NUCLEOTIDE SEQUENCE</scope>
    <source>
        <strain evidence="4">Mgbs1</strain>
    </source>
</reference>
<dbReference type="Gene3D" id="3.30.559.10">
    <property type="entry name" value="Chloramphenicol acetyltransferase-like domain"/>
    <property type="match status" value="4"/>
</dbReference>
<dbReference type="Gene3D" id="3.30.300.30">
    <property type="match status" value="4"/>
</dbReference>
<dbReference type="CDD" id="cd05930">
    <property type="entry name" value="A_NRPS"/>
    <property type="match status" value="1"/>
</dbReference>
<name>A0A433WLN7_9BACT</name>
<comment type="caution">
    <text evidence="4">The sequence shown here is derived from an EMBL/GenBank/DDBJ whole genome shotgun (WGS) entry which is preliminary data.</text>
</comment>
<evidence type="ECO:0000313" key="4">
    <source>
        <dbReference type="EMBL" id="NSL87208.1"/>
    </source>
</evidence>
<dbReference type="InterPro" id="IPR020806">
    <property type="entry name" value="PKS_PP-bd"/>
</dbReference>
<dbReference type="SUPFAM" id="SSF52777">
    <property type="entry name" value="CoA-dependent acyltransferases"/>
    <property type="match status" value="8"/>
</dbReference>
<evidence type="ECO:0000256" key="1">
    <source>
        <dbReference type="ARBA" id="ARBA00001957"/>
    </source>
</evidence>
<dbReference type="InterPro" id="IPR009081">
    <property type="entry name" value="PP-bd_ACP"/>
</dbReference>
<dbReference type="GO" id="GO:0003824">
    <property type="term" value="F:catalytic activity"/>
    <property type="evidence" value="ECO:0007669"/>
    <property type="project" value="InterPro"/>
</dbReference>
<dbReference type="GO" id="GO:0005829">
    <property type="term" value="C:cytosol"/>
    <property type="evidence" value="ECO:0007669"/>
    <property type="project" value="TreeGrafter"/>
</dbReference>
<dbReference type="Gene3D" id="1.10.1200.10">
    <property type="entry name" value="ACP-like"/>
    <property type="match status" value="4"/>
</dbReference>
<dbReference type="OrthoDB" id="9776438at2"/>
<dbReference type="Gene3D" id="3.30.559.30">
    <property type="entry name" value="Nonribosomal peptide synthetase, condensation domain"/>
    <property type="match status" value="4"/>
</dbReference>
<keyword evidence="3" id="KW-0597">Phosphoprotein</keyword>
<keyword evidence="2" id="KW-0596">Phosphopantetheine</keyword>
<dbReference type="PROSITE" id="PS00455">
    <property type="entry name" value="AMP_BINDING"/>
    <property type="match status" value="4"/>
</dbReference>
<dbReference type="Gene3D" id="3.40.50.12780">
    <property type="entry name" value="N-terminal domain of ligase-like"/>
    <property type="match status" value="1"/>
</dbReference>
<dbReference type="InterPro" id="IPR023213">
    <property type="entry name" value="CAT-like_dom_sf"/>
</dbReference>
<sequence>MEPLQNLMLMIHVDSCTDSALLHEAVGKLFGRHEQLRMLLPENTMPLLYHVRLRRSRDLSTIPALLERFSTREWALNPAVRYRIAWLESGEGTGLLACIFDSAVVDDFSLHIINKDLQAYLQQPGNMAADSHTTPYTAFRKWQSELPEEYMQSLLYYWRHELSSWEGSSLIPEFRGSRKTGRTTAFFELPAAATAALRQYSQTAGVELQAVLLTLVRSFLYRHTDNDDSMLLLPVDNRDTEKLQTIVGPLQHMILFRTPVSQEDSFQSLLTAVTQQLEKVTAHKDLPYQRLQEALGDRMPEADVYFSFNERQASAAAWKTLYAGTSPCQLNFIFTLSAEQLCLQLVYDPEAFSREFVTQVSDALALLAVTCTHHISSPLSRLSLRNELETETLIRQYQPEGAYLQGATVPGLFAAQVLQHGSRMALGGLGGGMTYRELDERSSQLAHYLINECRLQAEQLVGMVMERGPWQVIAILAILKAGGAYVPMDPGYPAERMAFMADDAGLQLVLTDGSAAAIPGVQLLDVNTTTFSHLPASCPEVSIAPHQLAYVIYTSGTTGQPKGVMVEHRNVVQLLFPDNPLFDFGPQDVWTQAHSYCFDFSVWEIFGALLYGGQLLLLDLDTIRSGPSMMDALQREGVTVLCQTPGAFRNLAQDGNRPLQVRYVIFGGEALYPSMLADWKQCYPSCRLINMYGITETTVHNTFKEIGPAEIASGESLMGHALPTLRTYVLDRYGHPVLRGGAGELYVGGDGVARGYLGRPELNAARFLPDMFVSGSRMYRSGDRVQLLGDGGLRYIGRIDKQVKIRGYRVEPGEIERVLEKHPEVDGVVVKCRGDKQGNNYLVAYVLSAAKVDTNVLHNYVAAQLPSYMVPSYFILLDSWPLTRNGKVDERLLPDPALMQEDTVAAVTDETEQQLLELWRQVLERSPRSVHDNFFESGGHSLSAMQLLSLLQRTFEVSLELRDIFLHTTIASQAALIRNAASSRYEVLQPAEHNSYYAISSPQKRLLLLHELDRGSLAYNMPSAIRLESSVTREQVQAAFVALLRRHENLRTSFSAQNGQPVQQVAAEVTLVLEEYDGDLPVSTLLENFVRPFDLGRAPLLHAGYAPCADGSILLLTDLHHIIADGSSIQLLTADFLSALSGEALTPLPLQYKDYAAWQASNAGYRERLQLQRDYWLSVFAEPVEPLQLPTVRPRPAERDFSGAVYRLVLPSSAGQQLKALAREEEVTLFMLLLTLYNVLLSRLSGQDDIVTGVPVEGRLHPDTRQMAGMFVHTLPLRNHISGEQSFKSLLEEVKQRTLSAFSNQDYPYEQLLEELSLARDISRNPLFDVSLTVEVETAADRSLAGKAVQVSLPETQSKFDLSLHCLDREGEMELNFQYSTALFDSATIALYASCMEQLIGQVLINREVLIAAADILPAEEKAALLSSYNRSGYADTATLPELFASQVLQQGSRIALGGIGGGMTYRELDERSSQLAHYLINECRLQSEQLVGMVMERGPWQVITILAILKAGGAYVPMDPGYPAERMAFMADDAGLQLVLTDGSAAAIPGVQLLDVHTTTLSHLPASCPEVSIAPHQLAYVIYTSGTTGQPKGVMVEHRNVVQLLFPDNPLFGFGPQDVWTQTHSYCFDVSVWEIFGALLHGGQLLLLELDTIRNGAALMDVMEQEGVTVLCQTPSAFRNLPQDGCRPLQVRYVIFAGEALHPAMLADWKQCYPSCRLINMYGITETTVHNTFKEIGPAEIASGESLIGHMLPTLTAYVLDRYGHPVLRGGAGELYVGGAGVTRGYLGRPELNAARFLPDMFVSGSRMYRSGDRVQVLEDGSLRYIGRIDKQVKIRGYRVEPGEIERVLEKHPEVDGVVVKCRGDKQGNNYLVAYVLSAAKVDTNVLHNYVAAQLPSYMVPSYFILLDSWPLTRNGKVDERLLPDPALMQEDTVAAVTDETEQQLLELWRQVLERSPRSVHDNFFESGGHSLSAMQLLSLLQRTFEVSLELRDIFRYATIASQAALIRNAASSRYEALQPAEHNSSYAVSSPQKRLLLLHELDRSSLAYNMPSAIRLESGVTREQVQAAFAALLRRHENLRTSFSAQNGQPVQQVAAEVTLVLEEYDGDLPVSTLLENFVRPFDLGRAPLLRAGYAPCADGSILLLTDLHHIIADGSSIQLLTADFLSALSGEALTPLPLQYKDYAAWQASNAGYRERLQLQRDYWLSVFAEPVEPLQLPTVRPRPAERDFSGAVYRLVLPSSTGQQLKALAREEEVTLFMLLLTLYNVLLSRLSGQDDIVTGVPVEGRLHPDTRQMAGMFVHTLPLRNHISGEQSFKSLLQEVKQHTLSAFSNQDYPYEQLLEELSLARDISRNPLFDVSLTVDVETAAGRSLAGKVAQILLPETQSKFDLSLHCHDREAGMELEFQYSTALFDSATIALYASCMEQLIGQVLINREVLISAADILPAEEKAALLSLSYNRSGYPVTATLTGLFASQALQQGSRIALGGIGGGMTYRELDERSSQLAHYLINECRLQSEQLVGMVMERGPWQVIAILAILKAGGAYVPMDPAYTAERLSFMAADAGLSVLLTDLEETAGKLPDTRCIHINDIPPSLNRYPLTAPVVEIRPEQLAYVIYTSGTTGKPKGVLVEHRNLVQLLFPDNPAFDFSPQDVWTQAHSYCFDFSVWEIFGALLHGGRLVLISRDTLYNNDAFTQLLEEEGVTVLCQTPGAFHNRQEAILASNARLQVRYVILGGEALNPVMLAGWHARYPLCLLVNVYGITETTIISTSQEAGMEEIARAWVSIGRPLPGQATYVLDRYGYPVLRGGTGELYVAGAGVARGYLGRPELNAARFLTDTFVSDGRMYRSGDRVQLLEDGSLRYIGRIDKQVKIRGYRVEPGEIERVLENHPEVEGVVVKCCQDKKGNNYLAAYVLSSVKADTNALHNYVAAQLPSYMVPSYFMLLDSWPLTRNGKVDEQLLPDPGLLEDTAVVEVKDETEQQLLQLWSQVLDRSPRSVHDNFFESGGHSLSAMQLLSLLRRTFEVSLELRDIFRYATIASQAGLIRNAAYCRYEAVQPAEHKTFYAVSSPQKRLLLLHELDRSSLAYNMPAVIRLESNYSRAQVQAAFTALLRRHENLRTFFSIQQGEPVQQVVSELTIELEDYDGNLPVSALLESFVRPFDLGRAPLLRAGYAPCEDGSTLLLTDLHHVIADGGSMQLLTADFLSALSGEALAPLLLQYKDYAAWQLSNADYRERLQLQRDYWLSVFSAPVEPLKLPADLRRPRIKTFNGHTCQLSLDSHTKDRLQALAGRYHTTMFSVCYALFNVLLSKISGQHDFITGSPVSGRHHPDTHNMAGMFVNMLPLRTKIDPDSHFGAYLQQVTDTVLQAMNNQDYPIEDLIGELPLVANAGREPLFDVSFSFNAEPVPVQQPGVTQLKISNNTSKYDLTVIGEYDHEQLVFIFQYNTDLFSPERIMSWMSYFKELITQVIHDDQQQIAQLHVYADDQEKAMFTPVAAAVEQETITSMFEKQVAATPAATALAFEDTQLSYEELNEAANKLAWRLKETGAGPETVIAIIAERSLEMIVAMLGVLKAGAAYLPVDITYPAERIQAILRHAGVTTVLATREMPGIREGYQVIDLLEKITPGEGNTRNPAVQGGAQDLAYMIFTSGSTGTPRGVMIEHHSIVNTLKWRQHYYGFQPGEVSLQIPSFAFDSSVEDIFSMLLCGGKLVMIKEEQRLDMKHLHSLISKHRVNYLLMVPGLYKELLQCQSGYDLSSLKAVTLAGDSFSADLVQIHFERMPRTKLLNEYGPTENSVCSTIYEFDKDHTEVLIGKAISGVVCHVLDKDLRHCPPGLPGKLYVSGAGLCRGYYLADGRLEKPFVRNPYFENEWLYPTGDLAEMLPSGDLRFLGRVDQQVKIRGYRVDVLEVEAALRAISEIGDVLVLPEKNSSDESELRAYLKLNGAVDIMLVKKALAARFPSFMIPSAYYEIDALPLNTNGKVDRGVKGLKGRLLEHALPFADPVSGMEILIADVWKSVLGIEKVGRYDNFFDAGGNSMKAIRLANSLSETLGRDFPALLVFEYACVADMAGYLNAHQEGVQLGDSREQDAGLLNDAVNNLFNLSE</sequence>
<comment type="cofactor">
    <cofactor evidence="1">
        <name>pantetheine 4'-phosphate</name>
        <dbReference type="ChEBI" id="CHEBI:47942"/>
    </cofactor>
</comment>
<dbReference type="Pfam" id="PF00668">
    <property type="entry name" value="Condensation"/>
    <property type="match status" value="4"/>
</dbReference>
<dbReference type="SMART" id="SM00823">
    <property type="entry name" value="PKS_PP"/>
    <property type="match status" value="4"/>
</dbReference>
<dbReference type="GO" id="GO:0043041">
    <property type="term" value="P:amino acid activation for nonribosomal peptide biosynthetic process"/>
    <property type="evidence" value="ECO:0007669"/>
    <property type="project" value="TreeGrafter"/>
</dbReference>
<dbReference type="Proteomes" id="UP000281028">
    <property type="component" value="Unassembled WGS sequence"/>
</dbReference>
<dbReference type="Pfam" id="PF00550">
    <property type="entry name" value="PP-binding"/>
    <property type="match status" value="4"/>
</dbReference>
<evidence type="ECO:0000256" key="3">
    <source>
        <dbReference type="ARBA" id="ARBA00022553"/>
    </source>
</evidence>
<accession>A0A433WLN7</accession>
<dbReference type="Gene3D" id="3.40.50.980">
    <property type="match status" value="6"/>
</dbReference>